<gene>
    <name evidence="2" type="ORF">SAMN05443549_105243</name>
</gene>
<keyword evidence="3" id="KW-1185">Reference proteome</keyword>
<reference evidence="3" key="1">
    <citation type="submission" date="2016-11" db="EMBL/GenBank/DDBJ databases">
        <authorList>
            <person name="Varghese N."/>
            <person name="Submissions S."/>
        </authorList>
    </citation>
    <scope>NUCLEOTIDE SEQUENCE [LARGE SCALE GENOMIC DNA]</scope>
    <source>
        <strain evidence="3">DSM 19978</strain>
    </source>
</reference>
<dbReference type="STRING" id="468056.SAMN05443549_105243"/>
<keyword evidence="1" id="KW-0732">Signal</keyword>
<protein>
    <recommendedName>
        <fullName evidence="4">Secreted protein</fullName>
    </recommendedName>
</protein>
<evidence type="ECO:0000256" key="1">
    <source>
        <dbReference type="SAM" id="SignalP"/>
    </source>
</evidence>
<evidence type="ECO:0000313" key="3">
    <source>
        <dbReference type="Proteomes" id="UP000184516"/>
    </source>
</evidence>
<name>A0A1M5LK30_9FLAO</name>
<evidence type="ECO:0008006" key="4">
    <source>
        <dbReference type="Google" id="ProtNLM"/>
    </source>
</evidence>
<accession>A0A1M5LK30</accession>
<dbReference type="Proteomes" id="UP000184516">
    <property type="component" value="Unassembled WGS sequence"/>
</dbReference>
<organism evidence="2 3">
    <name type="scientific">Flavobacterium fluvii</name>
    <dbReference type="NCBI Taxonomy" id="468056"/>
    <lineage>
        <taxon>Bacteria</taxon>
        <taxon>Pseudomonadati</taxon>
        <taxon>Bacteroidota</taxon>
        <taxon>Flavobacteriia</taxon>
        <taxon>Flavobacteriales</taxon>
        <taxon>Flavobacteriaceae</taxon>
        <taxon>Flavobacterium</taxon>
    </lineage>
</organism>
<dbReference type="AlphaFoldDB" id="A0A1M5LK30"/>
<sequence length="241" mass="27588">MNRILFFILILGISSKAFGQAEFNTKFRPIKPQTTTAKPKTDIKPPTNLPKLNIPKIVAPNVFKETNIYGTKPKPNNAFEIGTAENHFSMTPKNRFEHKLGDVYQDKMTKDLEKTMVREGLKEDYSSLDRKDRYLGDYKTKSEFLVVKYRDYIQIDGDLINVYLNDVLIQSQLYLYSQLDEFKIPLVKGINNIEFVVASQGTSGGNTAEIHVIDDKAKPMTDEYWNNLALGTKIKLIVIKE</sequence>
<evidence type="ECO:0000313" key="2">
    <source>
        <dbReference type="EMBL" id="SHG65397.1"/>
    </source>
</evidence>
<feature type="signal peptide" evidence="1">
    <location>
        <begin position="1"/>
        <end position="19"/>
    </location>
</feature>
<dbReference type="EMBL" id="FQWB01000005">
    <property type="protein sequence ID" value="SHG65397.1"/>
    <property type="molecule type" value="Genomic_DNA"/>
</dbReference>
<feature type="chain" id="PRO_5013291018" description="Secreted protein" evidence="1">
    <location>
        <begin position="20"/>
        <end position="241"/>
    </location>
</feature>
<dbReference type="RefSeq" id="WP_073371112.1">
    <property type="nucleotide sequence ID" value="NZ_FQWB01000005.1"/>
</dbReference>
<proteinExistence type="predicted"/>
<dbReference type="OrthoDB" id="1148517at2"/>